<dbReference type="PROSITE" id="PS00216">
    <property type="entry name" value="SUGAR_TRANSPORT_1"/>
    <property type="match status" value="1"/>
</dbReference>
<feature type="transmembrane region" description="Helical" evidence="7">
    <location>
        <begin position="280"/>
        <end position="298"/>
    </location>
</feature>
<dbReference type="GO" id="GO:0015174">
    <property type="term" value="F:basic amino acid transmembrane transporter activity"/>
    <property type="evidence" value="ECO:0007669"/>
    <property type="project" value="TreeGrafter"/>
</dbReference>
<dbReference type="AlphaFoldDB" id="A0A448YGH1"/>
<keyword evidence="3 7" id="KW-0812">Transmembrane</keyword>
<proteinExistence type="inferred from homology"/>
<protein>
    <submittedName>
        <fullName evidence="9">DEKNAAC100351</fullName>
    </submittedName>
</protein>
<organism evidence="9 10">
    <name type="scientific">Brettanomyces naardenensis</name>
    <name type="common">Yeast</name>
    <dbReference type="NCBI Taxonomy" id="13370"/>
    <lineage>
        <taxon>Eukaryota</taxon>
        <taxon>Fungi</taxon>
        <taxon>Dikarya</taxon>
        <taxon>Ascomycota</taxon>
        <taxon>Saccharomycotina</taxon>
        <taxon>Pichiomycetes</taxon>
        <taxon>Pichiales</taxon>
        <taxon>Pichiaceae</taxon>
        <taxon>Brettanomyces</taxon>
    </lineage>
</organism>
<evidence type="ECO:0000256" key="2">
    <source>
        <dbReference type="ARBA" id="ARBA00008335"/>
    </source>
</evidence>
<dbReference type="InterPro" id="IPR011701">
    <property type="entry name" value="MFS"/>
</dbReference>
<feature type="transmembrane region" description="Helical" evidence="7">
    <location>
        <begin position="179"/>
        <end position="198"/>
    </location>
</feature>
<evidence type="ECO:0000256" key="6">
    <source>
        <dbReference type="SAM" id="MobiDB-lite"/>
    </source>
</evidence>
<dbReference type="PANTHER" id="PTHR23501">
    <property type="entry name" value="MAJOR FACILITATOR SUPERFAMILY"/>
    <property type="match status" value="1"/>
</dbReference>
<reference evidence="9 10" key="1">
    <citation type="submission" date="2018-12" db="EMBL/GenBank/DDBJ databases">
        <authorList>
            <person name="Tiukova I."/>
            <person name="Dainat J."/>
        </authorList>
    </citation>
    <scope>NUCLEOTIDE SEQUENCE [LARGE SCALE GENOMIC DNA]</scope>
</reference>
<feature type="transmembrane region" description="Helical" evidence="7">
    <location>
        <begin position="115"/>
        <end position="134"/>
    </location>
</feature>
<dbReference type="EMBL" id="CAACVR010000001">
    <property type="protein sequence ID" value="VEU19986.1"/>
    <property type="molecule type" value="Genomic_DNA"/>
</dbReference>
<feature type="region of interest" description="Disordered" evidence="6">
    <location>
        <begin position="1"/>
        <end position="31"/>
    </location>
</feature>
<dbReference type="OrthoDB" id="10021397at2759"/>
<keyword evidence="4 7" id="KW-1133">Transmembrane helix</keyword>
<dbReference type="InterPro" id="IPR020846">
    <property type="entry name" value="MFS_dom"/>
</dbReference>
<feature type="transmembrane region" description="Helical" evidence="7">
    <location>
        <begin position="466"/>
        <end position="487"/>
    </location>
</feature>
<feature type="transmembrane region" description="Helical" evidence="7">
    <location>
        <begin position="204"/>
        <end position="222"/>
    </location>
</feature>
<feature type="transmembrane region" description="Helical" evidence="7">
    <location>
        <begin position="140"/>
        <end position="167"/>
    </location>
</feature>
<evidence type="ECO:0000256" key="3">
    <source>
        <dbReference type="ARBA" id="ARBA00022692"/>
    </source>
</evidence>
<evidence type="ECO:0000256" key="4">
    <source>
        <dbReference type="ARBA" id="ARBA00022989"/>
    </source>
</evidence>
<dbReference type="SUPFAM" id="SSF103473">
    <property type="entry name" value="MFS general substrate transporter"/>
    <property type="match status" value="1"/>
</dbReference>
<dbReference type="Proteomes" id="UP000290900">
    <property type="component" value="Unassembled WGS sequence"/>
</dbReference>
<evidence type="ECO:0000313" key="9">
    <source>
        <dbReference type="EMBL" id="VEU19986.1"/>
    </source>
</evidence>
<feature type="transmembrane region" description="Helical" evidence="7">
    <location>
        <begin position="542"/>
        <end position="562"/>
    </location>
</feature>
<feature type="transmembrane region" description="Helical" evidence="7">
    <location>
        <begin position="310"/>
        <end position="329"/>
    </location>
</feature>
<feature type="transmembrane region" description="Helical" evidence="7">
    <location>
        <begin position="249"/>
        <end position="268"/>
    </location>
</feature>
<keyword evidence="10" id="KW-1185">Reference proteome</keyword>
<sequence length="573" mass="63061">MTHDQGIPKETTPLVSSASAGAPPSVASRVRSRSIPRDEEVTIPDNVWYIILSLWTGSFLSAADTTIVSTTANTIASVMHGSDKITWIATSYLLTNAIFQPLVGKISDVYGRRTTLLFAQFWFAFGCLCCAISRTVTDFAIARALAGIGGGGMSALSSIIVTDVIPLRMRGLFQGYANLVYGTGQFLGPIIGSIFLTANETSGWRWMFGLQVPFVIFAGILVQRNVHEFRLNSEELMKNRFQGSNLRKIDLPGSLTLSIFIVSVLTLFSSTSSKQVELSILFGIIGAASFYIVENYVAEERIIPPEAFRGLLRMAAFIALFGTMAVYSLNFVLPLYVQIVHDFSQLQLGIFNAFGVFAGAAGSLLAGWWLKEKERTRSDVVVKKAVNVSIVSTFGLFVGTFICMFCVRTLKPTLNRDDINYYKMFAIASGFTLASLGQGSFLVSLLVLVVGEVGVRHQATVTGMNYMFRSMGSVSGVGISLGVYNMILYKELYHYLITKGRENGDVIMRKLLDNSFFIRSGLPQAYIHKVLKIFRESLGDSLVTAFMMRSMALFLSILMRLYKPRAGRHSTIV</sequence>
<feature type="domain" description="Major facilitator superfamily (MFS) profile" evidence="8">
    <location>
        <begin position="50"/>
        <end position="568"/>
    </location>
</feature>
<name>A0A448YGH1_BRENA</name>
<evidence type="ECO:0000256" key="5">
    <source>
        <dbReference type="ARBA" id="ARBA00023136"/>
    </source>
</evidence>
<gene>
    <name evidence="9" type="ORF">BRENAR_LOCUS721</name>
</gene>
<evidence type="ECO:0000313" key="10">
    <source>
        <dbReference type="Proteomes" id="UP000290900"/>
    </source>
</evidence>
<dbReference type="InterPro" id="IPR036259">
    <property type="entry name" value="MFS_trans_sf"/>
</dbReference>
<keyword evidence="5 7" id="KW-0472">Membrane</keyword>
<dbReference type="Gene3D" id="1.20.1250.20">
    <property type="entry name" value="MFS general substrate transporter like domains"/>
    <property type="match status" value="2"/>
</dbReference>
<comment type="similarity">
    <text evidence="2">Belongs to the major facilitator superfamily.</text>
</comment>
<feature type="compositionally biased region" description="Low complexity" evidence="6">
    <location>
        <begin position="15"/>
        <end position="29"/>
    </location>
</feature>
<feature type="transmembrane region" description="Helical" evidence="7">
    <location>
        <begin position="349"/>
        <end position="370"/>
    </location>
</feature>
<evidence type="ECO:0000256" key="7">
    <source>
        <dbReference type="SAM" id="Phobius"/>
    </source>
</evidence>
<dbReference type="GO" id="GO:0000329">
    <property type="term" value="C:fungal-type vacuole membrane"/>
    <property type="evidence" value="ECO:0007669"/>
    <property type="project" value="TreeGrafter"/>
</dbReference>
<feature type="transmembrane region" description="Helical" evidence="7">
    <location>
        <begin position="390"/>
        <end position="410"/>
    </location>
</feature>
<dbReference type="PROSITE" id="PS50850">
    <property type="entry name" value="MFS"/>
    <property type="match status" value="1"/>
</dbReference>
<accession>A0A448YGH1</accession>
<dbReference type="InParanoid" id="A0A448YGH1"/>
<dbReference type="PANTHER" id="PTHR23501:SF47">
    <property type="entry name" value="VACUOLAR BASIC AMINO ACID TRANSPORTER 1"/>
    <property type="match status" value="1"/>
</dbReference>
<evidence type="ECO:0000259" key="8">
    <source>
        <dbReference type="PROSITE" id="PS50850"/>
    </source>
</evidence>
<dbReference type="FunCoup" id="A0A448YGH1">
    <property type="interactions" value="16"/>
</dbReference>
<dbReference type="InterPro" id="IPR005829">
    <property type="entry name" value="Sugar_transporter_CS"/>
</dbReference>
<evidence type="ECO:0000256" key="1">
    <source>
        <dbReference type="ARBA" id="ARBA00004141"/>
    </source>
</evidence>
<comment type="subcellular location">
    <subcellularLocation>
        <location evidence="1">Membrane</location>
        <topology evidence="1">Multi-pass membrane protein</topology>
    </subcellularLocation>
</comment>
<dbReference type="STRING" id="13370.A0A448YGH1"/>
<feature type="transmembrane region" description="Helical" evidence="7">
    <location>
        <begin position="430"/>
        <end position="454"/>
    </location>
</feature>
<dbReference type="Pfam" id="PF07690">
    <property type="entry name" value="MFS_1"/>
    <property type="match status" value="1"/>
</dbReference>